<sequence length="87" mass="9785">MASVKVSLSDELMVWRELEEKIALLMNELEELKALVSGSMDTIGAQELNLRNPKYFDALADQLQSSCSPDQDECVHDLSSQLEQEKV</sequence>
<organism evidence="1 2">
    <name type="scientific">Sphagnum jensenii</name>
    <dbReference type="NCBI Taxonomy" id="128206"/>
    <lineage>
        <taxon>Eukaryota</taxon>
        <taxon>Viridiplantae</taxon>
        <taxon>Streptophyta</taxon>
        <taxon>Embryophyta</taxon>
        <taxon>Bryophyta</taxon>
        <taxon>Sphagnophytina</taxon>
        <taxon>Sphagnopsida</taxon>
        <taxon>Sphagnales</taxon>
        <taxon>Sphagnaceae</taxon>
        <taxon>Sphagnum</taxon>
    </lineage>
</organism>
<reference evidence="1" key="1">
    <citation type="submission" date="2024-02" db="EMBL/GenBank/DDBJ databases">
        <authorList>
            <consortium name="ELIXIR-Norway"/>
            <consortium name="Elixir Norway"/>
        </authorList>
    </citation>
    <scope>NUCLEOTIDE SEQUENCE</scope>
</reference>
<evidence type="ECO:0000313" key="1">
    <source>
        <dbReference type="EMBL" id="CAK9274322.1"/>
    </source>
</evidence>
<dbReference type="EMBL" id="OZ020101">
    <property type="protein sequence ID" value="CAK9274322.1"/>
    <property type="molecule type" value="Genomic_DNA"/>
</dbReference>
<gene>
    <name evidence="1" type="ORF">CSSPJE1EN1_LOCUS19800</name>
</gene>
<dbReference type="Proteomes" id="UP001497444">
    <property type="component" value="Chromosome 6"/>
</dbReference>
<keyword evidence="2" id="KW-1185">Reference proteome</keyword>
<accession>A0ABP0X6L9</accession>
<evidence type="ECO:0000313" key="2">
    <source>
        <dbReference type="Proteomes" id="UP001497444"/>
    </source>
</evidence>
<proteinExistence type="predicted"/>
<protein>
    <submittedName>
        <fullName evidence="1">Uncharacterized protein</fullName>
    </submittedName>
</protein>
<name>A0ABP0X6L9_9BRYO</name>